<sequence length="612" mass="68519">MRSRLNWSCIFAALAGLLLLAVLGADAVSEKASAHLVSRSEPQPPVFPDVFHLKYTFSMPHFYLTQPKGLSYPVSVWYDGPNNRRRVEAYDGEDVQVSADGYDYTVIPRIDKLDCDVWGGPGRGVSSPLPYLDLWDYGGSISLDGRPADIWQRQIKEGDKVSQYTFYVSPEGAPLRLNMIGVNYLTNAHFDEYIYEFTHYQPSLPNNASNLFAVPSVCERNLARLKQQQEAEAEVEKSKDKGEGKVEAAEATSDAEGGAARQHPVAWQLGAVLPDIRAYDHHRAYSLWSRAHGRVHATADEYDARLERFRRVAERIQAHNARPDRSYSLRLNQWADWHEHEWRDAVLPNRRLGWPPKVPGAEGLTAEAGEDVLLSQLGGSYRPLGVLRASLSRSQLPSSVDWRGTGADPGIKDQGMCGSCYIVDCAWDYGPNGCFGGYYQPVFNYIAETGGIALEQEYTYRGEVGWCRVSNYSLVGRFSGYWAVESRNELALMEAVYKYGPVAVSVYADLDNFRYFSEGVYDEPDCSTRMRDLDHTVTLFGYGTTPDGKDYWLVRNSWAKYYGDDGYIKIVRGKHDCGIATDAAVPAVPKELVNPAAQDAARRAAARWDSQT</sequence>
<dbReference type="InterPro" id="IPR013128">
    <property type="entry name" value="Peptidase_C1A"/>
</dbReference>
<proteinExistence type="inferred from homology"/>
<feature type="domain" description="Peptidase C1A papain C-terminal" evidence="4">
    <location>
        <begin position="396"/>
        <end position="587"/>
    </location>
</feature>
<comment type="caution">
    <text evidence="6">The sequence shown here is derived from an EMBL/GenBank/DDBJ whole genome shotgun (WGS) entry which is preliminary data.</text>
</comment>
<dbReference type="Proteomes" id="UP000075714">
    <property type="component" value="Unassembled WGS sequence"/>
</dbReference>
<dbReference type="OrthoDB" id="10253408at2759"/>
<protein>
    <recommendedName>
        <fullName evidence="8">Peptidase C1A papain C-terminal domain-containing protein</fullName>
    </recommendedName>
</protein>
<dbReference type="GO" id="GO:0008234">
    <property type="term" value="F:cysteine-type peptidase activity"/>
    <property type="evidence" value="ECO:0007669"/>
    <property type="project" value="InterPro"/>
</dbReference>
<dbReference type="Gene3D" id="3.90.70.10">
    <property type="entry name" value="Cysteine proteinases"/>
    <property type="match status" value="2"/>
</dbReference>
<feature type="signal peptide" evidence="3">
    <location>
        <begin position="1"/>
        <end position="27"/>
    </location>
</feature>
<dbReference type="EMBL" id="LSYV01000055">
    <property type="protein sequence ID" value="KXZ45509.1"/>
    <property type="molecule type" value="Genomic_DNA"/>
</dbReference>
<dbReference type="Pfam" id="PF08246">
    <property type="entry name" value="Inhibitor_I29"/>
    <property type="match status" value="1"/>
</dbReference>
<dbReference type="AlphaFoldDB" id="A0A150G6L6"/>
<name>A0A150G6L6_GONPE</name>
<dbReference type="CDD" id="cd02248">
    <property type="entry name" value="Peptidase_C1A"/>
    <property type="match status" value="1"/>
</dbReference>
<dbReference type="InterPro" id="IPR038765">
    <property type="entry name" value="Papain-like_cys_pep_sf"/>
</dbReference>
<comment type="similarity">
    <text evidence="1">Belongs to the peptidase C1 family.</text>
</comment>
<dbReference type="Pfam" id="PF00112">
    <property type="entry name" value="Peptidase_C1"/>
    <property type="match status" value="1"/>
</dbReference>
<dbReference type="GO" id="GO:0006508">
    <property type="term" value="P:proteolysis"/>
    <property type="evidence" value="ECO:0007669"/>
    <property type="project" value="InterPro"/>
</dbReference>
<gene>
    <name evidence="6" type="ORF">GPECTOR_54g251</name>
</gene>
<evidence type="ECO:0000313" key="6">
    <source>
        <dbReference type="EMBL" id="KXZ45509.1"/>
    </source>
</evidence>
<dbReference type="PANTHER" id="PTHR12411">
    <property type="entry name" value="CYSTEINE PROTEASE FAMILY C1-RELATED"/>
    <property type="match status" value="1"/>
</dbReference>
<dbReference type="InterPro" id="IPR025661">
    <property type="entry name" value="Pept_asp_AS"/>
</dbReference>
<dbReference type="InterPro" id="IPR000668">
    <property type="entry name" value="Peptidase_C1A_C"/>
</dbReference>
<feature type="chain" id="PRO_5018638655" description="Peptidase C1A papain C-terminal domain-containing protein" evidence="3">
    <location>
        <begin position="28"/>
        <end position="612"/>
    </location>
</feature>
<evidence type="ECO:0000259" key="5">
    <source>
        <dbReference type="SMART" id="SM00848"/>
    </source>
</evidence>
<dbReference type="STRING" id="33097.A0A150G6L6"/>
<evidence type="ECO:0008006" key="8">
    <source>
        <dbReference type="Google" id="ProtNLM"/>
    </source>
</evidence>
<evidence type="ECO:0000256" key="2">
    <source>
        <dbReference type="SAM" id="MobiDB-lite"/>
    </source>
</evidence>
<reference evidence="7" key="1">
    <citation type="journal article" date="2016" name="Nat. Commun.">
        <title>The Gonium pectorale genome demonstrates co-option of cell cycle regulation during the evolution of multicellularity.</title>
        <authorList>
            <person name="Hanschen E.R."/>
            <person name="Marriage T.N."/>
            <person name="Ferris P.J."/>
            <person name="Hamaji T."/>
            <person name="Toyoda A."/>
            <person name="Fujiyama A."/>
            <person name="Neme R."/>
            <person name="Noguchi H."/>
            <person name="Minakuchi Y."/>
            <person name="Suzuki M."/>
            <person name="Kawai-Toyooka H."/>
            <person name="Smith D.R."/>
            <person name="Sparks H."/>
            <person name="Anderson J."/>
            <person name="Bakaric R."/>
            <person name="Luria V."/>
            <person name="Karger A."/>
            <person name="Kirschner M.W."/>
            <person name="Durand P.M."/>
            <person name="Michod R.E."/>
            <person name="Nozaki H."/>
            <person name="Olson B.J."/>
        </authorList>
    </citation>
    <scope>NUCLEOTIDE SEQUENCE [LARGE SCALE GENOMIC DNA]</scope>
    <source>
        <strain evidence="7">NIES-2863</strain>
    </source>
</reference>
<accession>A0A150G6L6</accession>
<evidence type="ECO:0000313" key="7">
    <source>
        <dbReference type="Proteomes" id="UP000075714"/>
    </source>
</evidence>
<dbReference type="SMART" id="SM00848">
    <property type="entry name" value="Inhibitor_I29"/>
    <property type="match status" value="1"/>
</dbReference>
<dbReference type="InterPro" id="IPR039417">
    <property type="entry name" value="Peptidase_C1A_papain-like"/>
</dbReference>
<feature type="compositionally biased region" description="Basic and acidic residues" evidence="2">
    <location>
        <begin position="234"/>
        <end position="248"/>
    </location>
</feature>
<evidence type="ECO:0000256" key="1">
    <source>
        <dbReference type="ARBA" id="ARBA00008455"/>
    </source>
</evidence>
<dbReference type="PROSITE" id="PS00640">
    <property type="entry name" value="THIOL_PROTEASE_ASN"/>
    <property type="match status" value="1"/>
</dbReference>
<feature type="region of interest" description="Disordered" evidence="2">
    <location>
        <begin position="229"/>
        <end position="261"/>
    </location>
</feature>
<keyword evidence="3" id="KW-0732">Signal</keyword>
<evidence type="ECO:0000259" key="4">
    <source>
        <dbReference type="SMART" id="SM00645"/>
    </source>
</evidence>
<keyword evidence="7" id="KW-1185">Reference proteome</keyword>
<organism evidence="6 7">
    <name type="scientific">Gonium pectorale</name>
    <name type="common">Green alga</name>
    <dbReference type="NCBI Taxonomy" id="33097"/>
    <lineage>
        <taxon>Eukaryota</taxon>
        <taxon>Viridiplantae</taxon>
        <taxon>Chlorophyta</taxon>
        <taxon>core chlorophytes</taxon>
        <taxon>Chlorophyceae</taxon>
        <taxon>CS clade</taxon>
        <taxon>Chlamydomonadales</taxon>
        <taxon>Volvocaceae</taxon>
        <taxon>Gonium</taxon>
    </lineage>
</organism>
<dbReference type="SUPFAM" id="SSF54001">
    <property type="entry name" value="Cysteine proteinases"/>
    <property type="match status" value="1"/>
</dbReference>
<dbReference type="Gene3D" id="1.10.287.2250">
    <property type="match status" value="1"/>
</dbReference>
<evidence type="ECO:0000256" key="3">
    <source>
        <dbReference type="SAM" id="SignalP"/>
    </source>
</evidence>
<dbReference type="InterPro" id="IPR013201">
    <property type="entry name" value="Prot_inhib_I29"/>
</dbReference>
<dbReference type="SMART" id="SM00645">
    <property type="entry name" value="Pept_C1"/>
    <property type="match status" value="1"/>
</dbReference>
<feature type="domain" description="Cathepsin propeptide inhibitor" evidence="5">
    <location>
        <begin position="285"/>
        <end position="342"/>
    </location>
</feature>